<accession>A0A0M4DJW1</accession>
<dbReference type="OrthoDB" id="9801938at2"/>
<feature type="binding site" evidence="4">
    <location>
        <begin position="129"/>
        <end position="137"/>
    </location>
    <ligand>
        <name>ATP</name>
        <dbReference type="ChEBI" id="CHEBI:30616"/>
    </ligand>
</feature>
<dbReference type="PANTHER" id="PTHR23407:SF1">
    <property type="entry name" value="5-FORMYLTETRAHYDROFOLATE CYCLO-LIGASE"/>
    <property type="match status" value="1"/>
</dbReference>
<dbReference type="Pfam" id="PF01812">
    <property type="entry name" value="5-FTHF_cyc-lig"/>
    <property type="match status" value="1"/>
</dbReference>
<dbReference type="GO" id="GO:0046872">
    <property type="term" value="F:metal ion binding"/>
    <property type="evidence" value="ECO:0007669"/>
    <property type="project" value="UniProtKB-KW"/>
</dbReference>
<dbReference type="RefSeq" id="WP_053551475.1">
    <property type="nucleotide sequence ID" value="NZ_CP010802.1"/>
</dbReference>
<feature type="binding site" evidence="4">
    <location>
        <position position="54"/>
    </location>
    <ligand>
        <name>substrate</name>
    </ligand>
</feature>
<evidence type="ECO:0000256" key="5">
    <source>
        <dbReference type="RuleBase" id="RU361279"/>
    </source>
</evidence>
<organism evidence="6 7">
    <name type="scientific">Desulfuromonas soudanensis</name>
    <dbReference type="NCBI Taxonomy" id="1603606"/>
    <lineage>
        <taxon>Bacteria</taxon>
        <taxon>Pseudomonadati</taxon>
        <taxon>Thermodesulfobacteriota</taxon>
        <taxon>Desulfuromonadia</taxon>
        <taxon>Desulfuromonadales</taxon>
        <taxon>Desulfuromonadaceae</taxon>
        <taxon>Desulfuromonas</taxon>
    </lineage>
</organism>
<feature type="binding site" evidence="4">
    <location>
        <begin position="3"/>
        <end position="7"/>
    </location>
    <ligand>
        <name>ATP</name>
        <dbReference type="ChEBI" id="CHEBI:30616"/>
    </ligand>
</feature>
<keyword evidence="5" id="KW-0460">Magnesium</keyword>
<evidence type="ECO:0000256" key="4">
    <source>
        <dbReference type="PIRSR" id="PIRSR006806-1"/>
    </source>
</evidence>
<dbReference type="PANTHER" id="PTHR23407">
    <property type="entry name" value="ATPASE INHIBITOR/5-FORMYLTETRAHYDROFOLATE CYCLO-LIGASE"/>
    <property type="match status" value="1"/>
</dbReference>
<keyword evidence="2 4" id="KW-0547">Nucleotide-binding</keyword>
<dbReference type="InterPro" id="IPR037171">
    <property type="entry name" value="NagB/RpiA_transferase-like"/>
</dbReference>
<dbReference type="GO" id="GO:0035999">
    <property type="term" value="P:tetrahydrofolate interconversion"/>
    <property type="evidence" value="ECO:0007669"/>
    <property type="project" value="TreeGrafter"/>
</dbReference>
<dbReference type="SUPFAM" id="SSF100950">
    <property type="entry name" value="NagB/RpiA/CoA transferase-like"/>
    <property type="match status" value="1"/>
</dbReference>
<evidence type="ECO:0000313" key="6">
    <source>
        <dbReference type="EMBL" id="ALC17470.1"/>
    </source>
</evidence>
<keyword evidence="3 4" id="KW-0067">ATP-binding</keyword>
<comment type="catalytic activity">
    <reaction evidence="5">
        <text>(6S)-5-formyl-5,6,7,8-tetrahydrofolate + ATP = (6R)-5,10-methenyltetrahydrofolate + ADP + phosphate</text>
        <dbReference type="Rhea" id="RHEA:10488"/>
        <dbReference type="ChEBI" id="CHEBI:30616"/>
        <dbReference type="ChEBI" id="CHEBI:43474"/>
        <dbReference type="ChEBI" id="CHEBI:57455"/>
        <dbReference type="ChEBI" id="CHEBI:57457"/>
        <dbReference type="ChEBI" id="CHEBI:456216"/>
        <dbReference type="EC" id="6.3.3.2"/>
    </reaction>
</comment>
<dbReference type="InterPro" id="IPR024185">
    <property type="entry name" value="FTHF_cligase-like_sf"/>
</dbReference>
<dbReference type="PIRSF" id="PIRSF006806">
    <property type="entry name" value="FTHF_cligase"/>
    <property type="match status" value="1"/>
</dbReference>
<dbReference type="AlphaFoldDB" id="A0A0M4DJW1"/>
<proteinExistence type="inferred from homology"/>
<reference evidence="6 7" key="1">
    <citation type="submission" date="2015-07" db="EMBL/GenBank/DDBJ databases">
        <title>Isolation and Genomic Characterization of a Novel Halophilic Metal-Reducing Deltaproteobacterium from the Deep Subsurface.</title>
        <authorList>
            <person name="Badalamenti J.P."/>
            <person name="Summers Z.M."/>
            <person name="Gralnick J.A."/>
            <person name="Bond D.R."/>
        </authorList>
    </citation>
    <scope>NUCLEOTIDE SEQUENCE [LARGE SCALE GENOMIC DNA]</scope>
    <source>
        <strain evidence="6 7">WTL</strain>
    </source>
</reference>
<dbReference type="GO" id="GO:0030272">
    <property type="term" value="F:5-formyltetrahydrofolate cyclo-ligase activity"/>
    <property type="evidence" value="ECO:0007669"/>
    <property type="project" value="UniProtKB-EC"/>
</dbReference>
<dbReference type="STRING" id="1603606.DSOUD_2732"/>
<dbReference type="KEGG" id="des:DSOUD_2732"/>
<name>A0A0M4DJW1_9BACT</name>
<gene>
    <name evidence="6" type="ORF">DSOUD_2732</name>
</gene>
<protein>
    <recommendedName>
        <fullName evidence="5">5-formyltetrahydrofolate cyclo-ligase</fullName>
        <ecNumber evidence="5">6.3.3.2</ecNumber>
    </recommendedName>
</protein>
<sequence>MPKKSIRETLLARRKHLAAETCLGRSLLIQRRLLETAEFRGAAAVALYSPILNEVFTEELFRAARQMGKQVAYPRVSGGNLEFVVTTGAEEMRPGAFNVLEPTGEETIPFAALDMVVVPGVAFDPCGHRLGYGKGFYDRVLCRKEEGRILVGLCFELQLVCALPAEVHDVAMDLLITEERVLRMDLAAQGVQS</sequence>
<comment type="similarity">
    <text evidence="1 5">Belongs to the 5-formyltetrahydrofolate cyclo-ligase family.</text>
</comment>
<dbReference type="Gene3D" id="3.40.50.10420">
    <property type="entry name" value="NagB/RpiA/CoA transferase-like"/>
    <property type="match status" value="1"/>
</dbReference>
<dbReference type="EMBL" id="CP010802">
    <property type="protein sequence ID" value="ALC17470.1"/>
    <property type="molecule type" value="Genomic_DNA"/>
</dbReference>
<evidence type="ECO:0000313" key="7">
    <source>
        <dbReference type="Proteomes" id="UP000057158"/>
    </source>
</evidence>
<evidence type="ECO:0000256" key="3">
    <source>
        <dbReference type="ARBA" id="ARBA00022840"/>
    </source>
</evidence>
<dbReference type="EC" id="6.3.3.2" evidence="5"/>
<dbReference type="GO" id="GO:0009396">
    <property type="term" value="P:folic acid-containing compound biosynthetic process"/>
    <property type="evidence" value="ECO:0007669"/>
    <property type="project" value="TreeGrafter"/>
</dbReference>
<evidence type="ECO:0000256" key="2">
    <source>
        <dbReference type="ARBA" id="ARBA00022741"/>
    </source>
</evidence>
<dbReference type="NCBIfam" id="TIGR02727">
    <property type="entry name" value="MTHFS_bact"/>
    <property type="match status" value="1"/>
</dbReference>
<dbReference type="PATRIC" id="fig|1603606.3.peg.2954"/>
<dbReference type="Proteomes" id="UP000057158">
    <property type="component" value="Chromosome"/>
</dbReference>
<keyword evidence="7" id="KW-1185">Reference proteome</keyword>
<dbReference type="InterPro" id="IPR002698">
    <property type="entry name" value="FTHF_cligase"/>
</dbReference>
<evidence type="ECO:0000256" key="1">
    <source>
        <dbReference type="ARBA" id="ARBA00010638"/>
    </source>
</evidence>
<dbReference type="GO" id="GO:0005524">
    <property type="term" value="F:ATP binding"/>
    <property type="evidence" value="ECO:0007669"/>
    <property type="project" value="UniProtKB-KW"/>
</dbReference>
<keyword evidence="5" id="KW-0479">Metal-binding</keyword>
<comment type="cofactor">
    <cofactor evidence="5">
        <name>Mg(2+)</name>
        <dbReference type="ChEBI" id="CHEBI:18420"/>
    </cofactor>
</comment>